<name>A0AA36BHN7_OCTVU</name>
<feature type="chain" id="PRO_5041256805" evidence="2">
    <location>
        <begin position="26"/>
        <end position="128"/>
    </location>
</feature>
<keyword evidence="2" id="KW-0732">Signal</keyword>
<keyword evidence="4" id="KW-1185">Reference proteome</keyword>
<dbReference type="Proteomes" id="UP001162480">
    <property type="component" value="Chromosome 15"/>
</dbReference>
<feature type="compositionally biased region" description="Acidic residues" evidence="1">
    <location>
        <begin position="32"/>
        <end position="57"/>
    </location>
</feature>
<evidence type="ECO:0000313" key="3">
    <source>
        <dbReference type="EMBL" id="CAI9733811.1"/>
    </source>
</evidence>
<feature type="signal peptide" evidence="2">
    <location>
        <begin position="1"/>
        <end position="25"/>
    </location>
</feature>
<evidence type="ECO:0000256" key="2">
    <source>
        <dbReference type="SAM" id="SignalP"/>
    </source>
</evidence>
<accession>A0AA36BHN7</accession>
<dbReference type="AlphaFoldDB" id="A0AA36BHN7"/>
<feature type="region of interest" description="Disordered" evidence="1">
    <location>
        <begin position="27"/>
        <end position="68"/>
    </location>
</feature>
<evidence type="ECO:0000313" key="4">
    <source>
        <dbReference type="Proteomes" id="UP001162480"/>
    </source>
</evidence>
<dbReference type="EMBL" id="OX597828">
    <property type="protein sequence ID" value="CAI9733811.1"/>
    <property type="molecule type" value="Genomic_DNA"/>
</dbReference>
<proteinExistence type="predicted"/>
<reference evidence="3" key="1">
    <citation type="submission" date="2023-08" db="EMBL/GenBank/DDBJ databases">
        <authorList>
            <person name="Alioto T."/>
            <person name="Alioto T."/>
            <person name="Gomez Garrido J."/>
        </authorList>
    </citation>
    <scope>NUCLEOTIDE SEQUENCE</scope>
</reference>
<feature type="compositionally biased region" description="Polar residues" evidence="1">
    <location>
        <begin position="59"/>
        <end position="68"/>
    </location>
</feature>
<evidence type="ECO:0000256" key="1">
    <source>
        <dbReference type="SAM" id="MobiDB-lite"/>
    </source>
</evidence>
<gene>
    <name evidence="3" type="ORF">OCTVUL_1B004935</name>
</gene>
<protein>
    <submittedName>
        <fullName evidence="3">Uncharacterized protein</fullName>
    </submittedName>
</protein>
<sequence length="128" mass="14472">MAATAGASAMMAVVMAVMMGAIGVADDNKEEMVEDEEENDEELDEREDKKEDEEEEGSSTRVSAETTSNDYLETTAKIKAAPLFLFVLMDSMLKRSAYVIEYIRLDRIFVLNRDENVRMKKLFFPTTP</sequence>
<organism evidence="3 4">
    <name type="scientific">Octopus vulgaris</name>
    <name type="common">Common octopus</name>
    <dbReference type="NCBI Taxonomy" id="6645"/>
    <lineage>
        <taxon>Eukaryota</taxon>
        <taxon>Metazoa</taxon>
        <taxon>Spiralia</taxon>
        <taxon>Lophotrochozoa</taxon>
        <taxon>Mollusca</taxon>
        <taxon>Cephalopoda</taxon>
        <taxon>Coleoidea</taxon>
        <taxon>Octopodiformes</taxon>
        <taxon>Octopoda</taxon>
        <taxon>Incirrata</taxon>
        <taxon>Octopodidae</taxon>
        <taxon>Octopus</taxon>
    </lineage>
</organism>